<name>A0A2A4GF19_9FLAO</name>
<dbReference type="InterPro" id="IPR036895">
    <property type="entry name" value="Uracil-DNA_glycosylase-like_sf"/>
</dbReference>
<dbReference type="Gene3D" id="3.40.470.10">
    <property type="entry name" value="Uracil-DNA glycosylase-like domain"/>
    <property type="match status" value="1"/>
</dbReference>
<dbReference type="SMART" id="SM00986">
    <property type="entry name" value="UDG"/>
    <property type="match status" value="1"/>
</dbReference>
<dbReference type="AlphaFoldDB" id="A0A2A4GF19"/>
<dbReference type="CDD" id="cd10033">
    <property type="entry name" value="UDG_like"/>
    <property type="match status" value="1"/>
</dbReference>
<sequence>MKSLLQDIKACRLCEDLPLGPRPIVAASAQSKIAIIGQAPGSVVHKTGVAWDDKSGETLRSWLGVTENQFYDPDNFALIPMGFCYPGKGKSGDLAPRPECAPKWHPLLWEQMEHLELILLIGAYAQKQYLAPNPHRTLTTTVAHFREFLPKHFVLPHPSPRNNIWQAKNPWFRSEVLPELKILVSNQLAQ</sequence>
<dbReference type="EMBL" id="NBWU01000001">
    <property type="protein sequence ID" value="PCE66614.1"/>
    <property type="molecule type" value="Genomic_DNA"/>
</dbReference>
<dbReference type="SMART" id="SM00987">
    <property type="entry name" value="UreE_C"/>
    <property type="match status" value="1"/>
</dbReference>
<evidence type="ECO:0000313" key="3">
    <source>
        <dbReference type="Proteomes" id="UP000219559"/>
    </source>
</evidence>
<proteinExistence type="predicted"/>
<dbReference type="RefSeq" id="WP_097442135.1">
    <property type="nucleotide sequence ID" value="NZ_NBWU01000001.1"/>
</dbReference>
<feature type="domain" description="Uracil-DNA glycosylase-like" evidence="1">
    <location>
        <begin position="24"/>
        <end position="181"/>
    </location>
</feature>
<dbReference type="Pfam" id="PF03167">
    <property type="entry name" value="UDG"/>
    <property type="match status" value="1"/>
</dbReference>
<dbReference type="PANTHER" id="PTHR42160:SF1">
    <property type="entry name" value="URACIL-DNA GLYCOSYLASE SUPERFAMILY PROTEIN"/>
    <property type="match status" value="1"/>
</dbReference>
<gene>
    <name evidence="2" type="ORF">B7P33_04785</name>
</gene>
<evidence type="ECO:0000313" key="2">
    <source>
        <dbReference type="EMBL" id="PCE66614.1"/>
    </source>
</evidence>
<keyword evidence="3" id="KW-1185">Reference proteome</keyword>
<evidence type="ECO:0000259" key="1">
    <source>
        <dbReference type="SMART" id="SM00986"/>
    </source>
</evidence>
<dbReference type="OrthoDB" id="9789139at2"/>
<accession>A0A2A4GF19</accession>
<organism evidence="2 3">
    <name type="scientific">Sediminicola luteus</name>
    <dbReference type="NCBI Taxonomy" id="319238"/>
    <lineage>
        <taxon>Bacteria</taxon>
        <taxon>Pseudomonadati</taxon>
        <taxon>Bacteroidota</taxon>
        <taxon>Flavobacteriia</taxon>
        <taxon>Flavobacteriales</taxon>
        <taxon>Flavobacteriaceae</taxon>
        <taxon>Sediminicola</taxon>
    </lineage>
</organism>
<dbReference type="PANTHER" id="PTHR42160">
    <property type="entry name" value="URACIL-DNA GLYCOSYLASE SUPERFAMILY PROTEIN"/>
    <property type="match status" value="1"/>
</dbReference>
<comment type="caution">
    <text evidence="2">The sequence shown here is derived from an EMBL/GenBank/DDBJ whole genome shotgun (WGS) entry which is preliminary data.</text>
</comment>
<dbReference type="InterPro" id="IPR005122">
    <property type="entry name" value="Uracil-DNA_glycosylase-like"/>
</dbReference>
<dbReference type="Proteomes" id="UP000219559">
    <property type="component" value="Unassembled WGS sequence"/>
</dbReference>
<dbReference type="SUPFAM" id="SSF52141">
    <property type="entry name" value="Uracil-DNA glycosylase-like"/>
    <property type="match status" value="1"/>
</dbReference>
<reference evidence="2 3" key="1">
    <citation type="submission" date="2017-04" db="EMBL/GenBank/DDBJ databases">
        <title>A new member of the family Flavobacteriaceae isolated from ascidians.</title>
        <authorList>
            <person name="Chen L."/>
        </authorList>
    </citation>
    <scope>NUCLEOTIDE SEQUENCE [LARGE SCALE GENOMIC DNA]</scope>
    <source>
        <strain evidence="2 3">HQA918</strain>
    </source>
</reference>
<protein>
    <submittedName>
        <fullName evidence="2">IclR family transcriptional regulator</fullName>
    </submittedName>
</protein>
<dbReference type="InterPro" id="IPR047124">
    <property type="entry name" value="HI_0220.2"/>
</dbReference>